<comment type="similarity">
    <text evidence="5">Belongs to the 4-toluene sulfonate uptake permease (TSUP) (TC 2.A.102) family.</text>
</comment>
<feature type="transmembrane region" description="Helical" evidence="5">
    <location>
        <begin position="134"/>
        <end position="164"/>
    </location>
</feature>
<dbReference type="Proteomes" id="UP000027153">
    <property type="component" value="Unassembled WGS sequence"/>
</dbReference>
<dbReference type="InterPro" id="IPR051598">
    <property type="entry name" value="TSUP/Inactive_protease-like"/>
</dbReference>
<feature type="transmembrane region" description="Helical" evidence="5">
    <location>
        <begin position="170"/>
        <end position="192"/>
    </location>
</feature>
<evidence type="ECO:0000256" key="1">
    <source>
        <dbReference type="ARBA" id="ARBA00004141"/>
    </source>
</evidence>
<feature type="transmembrane region" description="Helical" evidence="5">
    <location>
        <begin position="42"/>
        <end position="60"/>
    </location>
</feature>
<name>A0A062V8R1_9EURY</name>
<dbReference type="GO" id="GO:0005886">
    <property type="term" value="C:plasma membrane"/>
    <property type="evidence" value="ECO:0007669"/>
    <property type="project" value="UniProtKB-SubCell"/>
</dbReference>
<comment type="subcellular location">
    <subcellularLocation>
        <location evidence="5">Cell membrane</location>
        <topology evidence="5">Multi-pass membrane protein</topology>
    </subcellularLocation>
    <subcellularLocation>
        <location evidence="1">Membrane</location>
        <topology evidence="1">Multi-pass membrane protein</topology>
    </subcellularLocation>
</comment>
<dbReference type="RefSeq" id="WP_048089164.1">
    <property type="nucleotide sequence ID" value="NZ_JMIY01000001.1"/>
</dbReference>
<protein>
    <recommendedName>
        <fullName evidence="5">Probable membrane transporter protein</fullName>
    </recommendedName>
</protein>
<dbReference type="InterPro" id="IPR002781">
    <property type="entry name" value="TM_pro_TauE-like"/>
</dbReference>
<dbReference type="EMBL" id="JMIY01000001">
    <property type="protein sequence ID" value="KCZ73687.1"/>
    <property type="molecule type" value="Genomic_DNA"/>
</dbReference>
<organism evidence="6 7">
    <name type="scientific">Candidatus Methanoperedens nitratireducens</name>
    <dbReference type="NCBI Taxonomy" id="1392998"/>
    <lineage>
        <taxon>Archaea</taxon>
        <taxon>Methanobacteriati</taxon>
        <taxon>Methanobacteriota</taxon>
        <taxon>Stenosarchaea group</taxon>
        <taxon>Methanomicrobia</taxon>
        <taxon>Methanosarcinales</taxon>
        <taxon>ANME-2 cluster</taxon>
        <taxon>Candidatus Methanoperedentaceae</taxon>
        <taxon>Candidatus Methanoperedens</taxon>
    </lineage>
</organism>
<dbReference type="Pfam" id="PF01925">
    <property type="entry name" value="TauE"/>
    <property type="match status" value="1"/>
</dbReference>
<sequence length="246" mass="25337">MDDIVLLSILIFATGLLYSSVGHAGASGYLAAMALFGLAPEVMKPTALVLNILVATIATAQFRSAGSFSWNTFWPFAMSSIPFAFIGGTISLPGSIYRPVVGIVLLFAAYRLFQYRQQADNAIVKPVSVPVAALFGAGIGLLSGAIGVGGGIFLSPLLLFMGWAQAKQTAGVAAAFILVNSIAGIAGHLASVRFLPDAIYLWALAAVLGGIIGSGLGSRKLANATLYYLLAAVLVIAGAKFIVQGL</sequence>
<keyword evidence="5" id="KW-1003">Cell membrane</keyword>
<feature type="transmembrane region" description="Helical" evidence="5">
    <location>
        <begin position="72"/>
        <end position="90"/>
    </location>
</feature>
<dbReference type="PANTHER" id="PTHR43701:SF5">
    <property type="entry name" value="MEMBRANE TRANSPORTER PROTEIN-RELATED"/>
    <property type="match status" value="1"/>
</dbReference>
<dbReference type="OrthoDB" id="380645at2157"/>
<keyword evidence="3 5" id="KW-1133">Transmembrane helix</keyword>
<feature type="transmembrane region" description="Helical" evidence="5">
    <location>
        <begin position="96"/>
        <end position="113"/>
    </location>
</feature>
<evidence type="ECO:0000256" key="3">
    <source>
        <dbReference type="ARBA" id="ARBA00022989"/>
    </source>
</evidence>
<keyword evidence="7" id="KW-1185">Reference proteome</keyword>
<evidence type="ECO:0000313" key="6">
    <source>
        <dbReference type="EMBL" id="KCZ73687.1"/>
    </source>
</evidence>
<dbReference type="PANTHER" id="PTHR43701">
    <property type="entry name" value="MEMBRANE TRANSPORTER PROTEIN MJ0441-RELATED"/>
    <property type="match status" value="1"/>
</dbReference>
<proteinExistence type="inferred from homology"/>
<reference evidence="6 7" key="1">
    <citation type="journal article" date="2013" name="Nature">
        <title>Anaerobic oxidation of methane coupled to nitrate reduction in a novel archaeal lineage.</title>
        <authorList>
            <person name="Haroon M.F."/>
            <person name="Hu S."/>
            <person name="Shi Y."/>
            <person name="Imelfort M."/>
            <person name="Keller J."/>
            <person name="Hugenholtz P."/>
            <person name="Yuan Z."/>
            <person name="Tyson G.W."/>
        </authorList>
    </citation>
    <scope>NUCLEOTIDE SEQUENCE [LARGE SCALE GENOMIC DNA]</scope>
    <source>
        <strain evidence="6 7">ANME-2d</strain>
    </source>
</reference>
<keyword evidence="4 5" id="KW-0472">Membrane</keyword>
<evidence type="ECO:0000256" key="5">
    <source>
        <dbReference type="RuleBase" id="RU363041"/>
    </source>
</evidence>
<evidence type="ECO:0000256" key="2">
    <source>
        <dbReference type="ARBA" id="ARBA00022692"/>
    </source>
</evidence>
<feature type="transmembrane region" description="Helical" evidence="5">
    <location>
        <begin position="199"/>
        <end position="218"/>
    </location>
</feature>
<gene>
    <name evidence="6" type="ORF">ANME2D_00760</name>
</gene>
<feature type="transmembrane region" description="Helical" evidence="5">
    <location>
        <begin position="224"/>
        <end position="243"/>
    </location>
</feature>
<accession>A0A062V8R1</accession>
<evidence type="ECO:0000313" key="7">
    <source>
        <dbReference type="Proteomes" id="UP000027153"/>
    </source>
</evidence>
<comment type="caution">
    <text evidence="6">The sequence shown here is derived from an EMBL/GenBank/DDBJ whole genome shotgun (WGS) entry which is preliminary data.</text>
</comment>
<evidence type="ECO:0000256" key="4">
    <source>
        <dbReference type="ARBA" id="ARBA00023136"/>
    </source>
</evidence>
<keyword evidence="2 5" id="KW-0812">Transmembrane</keyword>
<dbReference type="AlphaFoldDB" id="A0A062V8R1"/>
<dbReference type="PATRIC" id="fig|1392998.3.peg.370"/>